<dbReference type="Proteomes" id="UP001589813">
    <property type="component" value="Unassembled WGS sequence"/>
</dbReference>
<keyword evidence="1" id="KW-0812">Transmembrane</keyword>
<sequence>MPFTISHAIVAYPVHHLARKKIRVMPVVIGSMSPDFPYLFLMTPVHAPGHSVPGVLIYCLLPALLILALWYRWLEKPILKLLALPRAQISFNIGEILLIILGVLIGAYSHVLWDATSHAYGYFVHNSDFWHTEVFDLPLYKLNQYGSGILGLSGLVFWYAKLKEKSLEVTELPHIKMACVIYTCSILFFVLAANLLHDAAGLSYIAVRSAIGLINGIAIGSVIYALCVRQNLHPA</sequence>
<feature type="transmembrane region" description="Helical" evidence="1">
    <location>
        <begin position="95"/>
        <end position="113"/>
    </location>
</feature>
<feature type="transmembrane region" description="Helical" evidence="1">
    <location>
        <begin position="174"/>
        <end position="196"/>
    </location>
</feature>
<feature type="transmembrane region" description="Helical" evidence="1">
    <location>
        <begin position="145"/>
        <end position="162"/>
    </location>
</feature>
<feature type="transmembrane region" description="Helical" evidence="1">
    <location>
        <begin position="55"/>
        <end position="74"/>
    </location>
</feature>
<dbReference type="RefSeq" id="WP_377240605.1">
    <property type="nucleotide sequence ID" value="NZ_JBHLXP010000001.1"/>
</dbReference>
<proteinExistence type="predicted"/>
<name>A0ABV6B919_9GAMM</name>
<keyword evidence="1" id="KW-0472">Membrane</keyword>
<organism evidence="2 3">
    <name type="scientific">Rheinheimera tilapiae</name>
    <dbReference type="NCBI Taxonomy" id="875043"/>
    <lineage>
        <taxon>Bacteria</taxon>
        <taxon>Pseudomonadati</taxon>
        <taxon>Pseudomonadota</taxon>
        <taxon>Gammaproteobacteria</taxon>
        <taxon>Chromatiales</taxon>
        <taxon>Chromatiaceae</taxon>
        <taxon>Rheinheimera</taxon>
    </lineage>
</organism>
<dbReference type="Pfam" id="PF13803">
    <property type="entry name" value="DUF4184"/>
    <property type="match status" value="1"/>
</dbReference>
<evidence type="ECO:0000313" key="2">
    <source>
        <dbReference type="EMBL" id="MFC0047373.1"/>
    </source>
</evidence>
<dbReference type="InterPro" id="IPR025238">
    <property type="entry name" value="DUF4184"/>
</dbReference>
<evidence type="ECO:0000313" key="3">
    <source>
        <dbReference type="Proteomes" id="UP001589813"/>
    </source>
</evidence>
<accession>A0ABV6B919</accession>
<dbReference type="EMBL" id="JBHLXP010000001">
    <property type="protein sequence ID" value="MFC0047373.1"/>
    <property type="molecule type" value="Genomic_DNA"/>
</dbReference>
<evidence type="ECO:0000256" key="1">
    <source>
        <dbReference type="SAM" id="Phobius"/>
    </source>
</evidence>
<reference evidence="2 3" key="1">
    <citation type="submission" date="2024-09" db="EMBL/GenBank/DDBJ databases">
        <authorList>
            <person name="Sun Q."/>
            <person name="Mori K."/>
        </authorList>
    </citation>
    <scope>NUCLEOTIDE SEQUENCE [LARGE SCALE GENOMIC DNA]</scope>
    <source>
        <strain evidence="2 3">KCTC 23315</strain>
    </source>
</reference>
<keyword evidence="3" id="KW-1185">Reference proteome</keyword>
<feature type="transmembrane region" description="Helical" evidence="1">
    <location>
        <begin position="202"/>
        <end position="227"/>
    </location>
</feature>
<comment type="caution">
    <text evidence="2">The sequence shown here is derived from an EMBL/GenBank/DDBJ whole genome shotgun (WGS) entry which is preliminary data.</text>
</comment>
<keyword evidence="1" id="KW-1133">Transmembrane helix</keyword>
<gene>
    <name evidence="2" type="ORF">ACFFJP_03590</name>
</gene>
<protein>
    <submittedName>
        <fullName evidence="2">DUF4184 family protein</fullName>
    </submittedName>
</protein>